<comment type="function">
    <text evidence="13">Microtubule inner protein (MIP) part of the dynein-decorated doublet microtubules (DMTs) in cilia axoneme, which is required for motile cilia beating. May play a role in the control of meiotic division and germ cell differentiation through regulation of pairing and recombination during meiosis. Required for sperm flagella assembly. May play a role in the assembly and function of the outer dynein arm-docking complex (ODA-DC). ODA-DC mediates outer dynein arms (ODA) binding onto the axonemal doublet microtubules.</text>
</comment>
<dbReference type="PANTHER" id="PTHR19265">
    <property type="entry name" value="MEIOSIS-SPECIFIC NUCLEAR STRUCTURAL PROTEIN 1"/>
    <property type="match status" value="1"/>
</dbReference>
<reference evidence="16 17" key="1">
    <citation type="submission" date="2021-06" db="EMBL/GenBank/DDBJ databases">
        <authorList>
            <person name="Palmer J.M."/>
        </authorList>
    </citation>
    <scope>NUCLEOTIDE SEQUENCE [LARGE SCALE GENOMIC DNA]</scope>
    <source>
        <strain evidence="17">if_2019</strain>
        <tissue evidence="16">Muscle</tissue>
    </source>
</reference>
<keyword evidence="5" id="KW-0963">Cytoplasm</keyword>
<feature type="coiled-coil region" evidence="14">
    <location>
        <begin position="74"/>
        <end position="209"/>
    </location>
</feature>
<keyword evidence="8" id="KW-0969">Cilium</keyword>
<evidence type="ECO:0000313" key="16">
    <source>
        <dbReference type="EMBL" id="MEQ2222725.1"/>
    </source>
</evidence>
<accession>A0ABV0SR64</accession>
<keyword evidence="11" id="KW-0469">Meiosis</keyword>
<keyword evidence="12" id="KW-0966">Cell projection</keyword>
<evidence type="ECO:0000256" key="8">
    <source>
        <dbReference type="ARBA" id="ARBA00023069"/>
    </source>
</evidence>
<dbReference type="EMBL" id="JAHRIQ010004166">
    <property type="protein sequence ID" value="MEQ2222725.1"/>
    <property type="molecule type" value="Genomic_DNA"/>
</dbReference>
<feature type="coiled-coil region" evidence="14">
    <location>
        <begin position="290"/>
        <end position="450"/>
    </location>
</feature>
<evidence type="ECO:0000256" key="12">
    <source>
        <dbReference type="ARBA" id="ARBA00023273"/>
    </source>
</evidence>
<dbReference type="PANTHER" id="PTHR19265:SF0">
    <property type="entry name" value="MEIOSIS-SPECIFIC NUCLEAR STRUCTURAL PROTEIN 1"/>
    <property type="match status" value="1"/>
</dbReference>
<keyword evidence="9" id="KW-0206">Cytoskeleton</keyword>
<evidence type="ECO:0000256" key="11">
    <source>
        <dbReference type="ARBA" id="ARBA00023254"/>
    </source>
</evidence>
<dbReference type="InterPro" id="IPR026504">
    <property type="entry name" value="MNS1"/>
</dbReference>
<feature type="domain" description="Trichohyalin-plectin-homology" evidence="15">
    <location>
        <begin position="115"/>
        <end position="466"/>
    </location>
</feature>
<evidence type="ECO:0000313" key="17">
    <source>
        <dbReference type="Proteomes" id="UP001482620"/>
    </source>
</evidence>
<comment type="subcellular location">
    <subcellularLocation>
        <location evidence="2">Cytoplasm</location>
        <location evidence="2">Cytoskeleton</location>
        <location evidence="2">Flagellum axoneme</location>
    </subcellularLocation>
    <subcellularLocation>
        <location evidence="1">Nucleus</location>
    </subcellularLocation>
</comment>
<sequence>MFPRLPVLSEQDRNWILGRQRAQSQEALRQEEVKRLVRDRQLRAGLNEEDTVERRRYLRHVQQQNMERQTEDALIKAKEQRANRQRQLEQEERMAKELARIEHEKQRDEKMRQHIRENSLELRELKSKLKAAYVSKERAAQIAEKEALRLQTIREEAELADRMKREHEQAAAEIQKLQQKSHEGLVQHQRGLEQQLMEKERKRQEAYEEFLKEKLMVDEIIRKIYEEEQMERQLKLEKVKATHQDMEEFKRQQAEWRSMEQMRTEAENRRIMEFVRQRQHMEEIRMNQMKEREEAKEHRHKMLCEKMEEERKQREEMDRVRQELYLEKQEEANRQRDIEEMEKRIRQRLMMQQSLQEQLAFKEMQKQQEKEEEEAFRKTMMAKFAEDDRIEQMNDRKRRMKQLEHKHEVEKLMEDRRRLREAEKELEAKAKATEQEKEAQRRQIIEEERLKLLKLHATKLIGNIPKDLLRKDDLLHIDEDLRKL</sequence>
<comment type="similarity">
    <text evidence="3">Belongs to the MNS1 family.</text>
</comment>
<evidence type="ECO:0000256" key="6">
    <source>
        <dbReference type="ARBA" id="ARBA00022846"/>
    </source>
</evidence>
<keyword evidence="17" id="KW-1185">Reference proteome</keyword>
<evidence type="ECO:0000256" key="4">
    <source>
        <dbReference type="ARBA" id="ARBA00014813"/>
    </source>
</evidence>
<comment type="caution">
    <text evidence="16">The sequence shown here is derived from an EMBL/GenBank/DDBJ whole genome shotgun (WGS) entry which is preliminary data.</text>
</comment>
<evidence type="ECO:0000256" key="2">
    <source>
        <dbReference type="ARBA" id="ARBA00004611"/>
    </source>
</evidence>
<proteinExistence type="inferred from homology"/>
<evidence type="ECO:0000259" key="15">
    <source>
        <dbReference type="Pfam" id="PF13868"/>
    </source>
</evidence>
<protein>
    <recommendedName>
        <fullName evidence="4">Meiosis-specific nuclear structural protein 1</fullName>
    </recommendedName>
</protein>
<keyword evidence="6" id="KW-0282">Flagellum</keyword>
<dbReference type="Pfam" id="PF13868">
    <property type="entry name" value="TPH"/>
    <property type="match status" value="1"/>
</dbReference>
<name>A0ABV0SR64_9TELE</name>
<evidence type="ECO:0000256" key="1">
    <source>
        <dbReference type="ARBA" id="ARBA00004123"/>
    </source>
</evidence>
<evidence type="ECO:0000256" key="5">
    <source>
        <dbReference type="ARBA" id="ARBA00022490"/>
    </source>
</evidence>
<evidence type="ECO:0000256" key="7">
    <source>
        <dbReference type="ARBA" id="ARBA00023054"/>
    </source>
</evidence>
<dbReference type="InterPro" id="IPR043597">
    <property type="entry name" value="TPH_dom"/>
</dbReference>
<evidence type="ECO:0000256" key="9">
    <source>
        <dbReference type="ARBA" id="ARBA00023212"/>
    </source>
</evidence>
<evidence type="ECO:0000256" key="10">
    <source>
        <dbReference type="ARBA" id="ARBA00023242"/>
    </source>
</evidence>
<organism evidence="16 17">
    <name type="scientific">Ilyodon furcidens</name>
    <name type="common">goldbreast splitfin</name>
    <dbReference type="NCBI Taxonomy" id="33524"/>
    <lineage>
        <taxon>Eukaryota</taxon>
        <taxon>Metazoa</taxon>
        <taxon>Chordata</taxon>
        <taxon>Craniata</taxon>
        <taxon>Vertebrata</taxon>
        <taxon>Euteleostomi</taxon>
        <taxon>Actinopterygii</taxon>
        <taxon>Neopterygii</taxon>
        <taxon>Teleostei</taxon>
        <taxon>Neoteleostei</taxon>
        <taxon>Acanthomorphata</taxon>
        <taxon>Ovalentaria</taxon>
        <taxon>Atherinomorphae</taxon>
        <taxon>Cyprinodontiformes</taxon>
        <taxon>Goodeidae</taxon>
        <taxon>Ilyodon</taxon>
    </lineage>
</organism>
<evidence type="ECO:0000256" key="13">
    <source>
        <dbReference type="ARBA" id="ARBA00046114"/>
    </source>
</evidence>
<dbReference type="Proteomes" id="UP001482620">
    <property type="component" value="Unassembled WGS sequence"/>
</dbReference>
<evidence type="ECO:0000256" key="14">
    <source>
        <dbReference type="SAM" id="Coils"/>
    </source>
</evidence>
<evidence type="ECO:0000256" key="3">
    <source>
        <dbReference type="ARBA" id="ARBA00009158"/>
    </source>
</evidence>
<keyword evidence="7 14" id="KW-0175">Coiled coil</keyword>
<gene>
    <name evidence="16" type="ORF">ILYODFUR_029365</name>
</gene>
<keyword evidence="10" id="KW-0539">Nucleus</keyword>